<protein>
    <submittedName>
        <fullName evidence="10">Homeobox domain-containing protein</fullName>
    </submittedName>
</protein>
<accession>A0A914ZV56</accession>
<proteinExistence type="predicted"/>
<keyword evidence="7" id="KW-0732">Signal</keyword>
<feature type="signal peptide" evidence="7">
    <location>
        <begin position="1"/>
        <end position="16"/>
    </location>
</feature>
<feature type="domain" description="Homeobox" evidence="8">
    <location>
        <begin position="170"/>
        <end position="222"/>
    </location>
</feature>
<keyword evidence="2 5" id="KW-0238">DNA-binding</keyword>
<evidence type="ECO:0000259" key="8">
    <source>
        <dbReference type="PROSITE" id="PS50071"/>
    </source>
</evidence>
<keyword evidence="4 5" id="KW-0539">Nucleus</keyword>
<dbReference type="Gene3D" id="1.10.10.60">
    <property type="entry name" value="Homeodomain-like"/>
    <property type="match status" value="1"/>
</dbReference>
<dbReference type="WBParaSite" id="PgB12X_g052_t02">
    <property type="protein sequence ID" value="PgB12X_g052_t02"/>
    <property type="gene ID" value="PgB12X_g052"/>
</dbReference>
<organism evidence="9 10">
    <name type="scientific">Parascaris univalens</name>
    <name type="common">Nematode worm</name>
    <dbReference type="NCBI Taxonomy" id="6257"/>
    <lineage>
        <taxon>Eukaryota</taxon>
        <taxon>Metazoa</taxon>
        <taxon>Ecdysozoa</taxon>
        <taxon>Nematoda</taxon>
        <taxon>Chromadorea</taxon>
        <taxon>Rhabditida</taxon>
        <taxon>Spirurina</taxon>
        <taxon>Ascaridomorpha</taxon>
        <taxon>Ascaridoidea</taxon>
        <taxon>Ascarididae</taxon>
        <taxon>Parascaris</taxon>
    </lineage>
</organism>
<dbReference type="Proteomes" id="UP000887569">
    <property type="component" value="Unplaced"/>
</dbReference>
<dbReference type="InterPro" id="IPR008422">
    <property type="entry name" value="KN_HD"/>
</dbReference>
<dbReference type="Pfam" id="PF05920">
    <property type="entry name" value="Homeobox_KN"/>
    <property type="match status" value="1"/>
</dbReference>
<dbReference type="InterPro" id="IPR001356">
    <property type="entry name" value="HD"/>
</dbReference>
<keyword evidence="9" id="KW-1185">Reference proteome</keyword>
<dbReference type="AlphaFoldDB" id="A0A914ZV56"/>
<evidence type="ECO:0000256" key="6">
    <source>
        <dbReference type="SAM" id="MobiDB-lite"/>
    </source>
</evidence>
<name>A0A914ZV56_PARUN</name>
<dbReference type="SMART" id="SM00389">
    <property type="entry name" value="HOX"/>
    <property type="match status" value="1"/>
</dbReference>
<feature type="region of interest" description="Disordered" evidence="6">
    <location>
        <begin position="453"/>
        <end position="476"/>
    </location>
</feature>
<evidence type="ECO:0000256" key="5">
    <source>
        <dbReference type="PROSITE-ProRule" id="PRU00108"/>
    </source>
</evidence>
<dbReference type="CDD" id="cd00086">
    <property type="entry name" value="homeodomain"/>
    <property type="match status" value="1"/>
</dbReference>
<keyword evidence="3 5" id="KW-0371">Homeobox</keyword>
<evidence type="ECO:0000256" key="4">
    <source>
        <dbReference type="ARBA" id="ARBA00023242"/>
    </source>
</evidence>
<dbReference type="InterPro" id="IPR009057">
    <property type="entry name" value="Homeodomain-like_sf"/>
</dbReference>
<comment type="subcellular location">
    <subcellularLocation>
        <location evidence="1 5">Nucleus</location>
    </subcellularLocation>
</comment>
<evidence type="ECO:0000256" key="2">
    <source>
        <dbReference type="ARBA" id="ARBA00023125"/>
    </source>
</evidence>
<evidence type="ECO:0000256" key="3">
    <source>
        <dbReference type="ARBA" id="ARBA00023155"/>
    </source>
</evidence>
<feature type="DNA-binding region" description="Homeobox" evidence="5">
    <location>
        <begin position="172"/>
        <end position="223"/>
    </location>
</feature>
<dbReference type="SUPFAM" id="SSF46689">
    <property type="entry name" value="Homeodomain-like"/>
    <property type="match status" value="1"/>
</dbReference>
<evidence type="ECO:0000313" key="10">
    <source>
        <dbReference type="WBParaSite" id="PgB12X_g052_t02"/>
    </source>
</evidence>
<feature type="chain" id="PRO_5037410608" evidence="7">
    <location>
        <begin position="17"/>
        <end position="549"/>
    </location>
</feature>
<evidence type="ECO:0000256" key="7">
    <source>
        <dbReference type="SAM" id="SignalP"/>
    </source>
</evidence>
<evidence type="ECO:0000313" key="9">
    <source>
        <dbReference type="Proteomes" id="UP000887569"/>
    </source>
</evidence>
<sequence length="549" mass="59187">RLLLAYSGCFSLLAVGCFPPRWTLFHFCVCYHEQRCQLIGVGATFFYFGVQAEASATSGNRTYRTEVGTGLVDVMGRRICMKRKRRVADNEREDDEQGAENHYVPSAIARRKREQTASLAVLTPLYSGGLNLVVMVATYISSLHGENSPSGGAALLLPSAVNSTEKAKHRQQTEMLDMWITLHGDNLYPCREEKERIAKDMSMSYVQVNRWFANRRRKQTKRSKCESGSPRHAVAQPLRTDAFADDTSAGTCAASGITESGNSSENMVINAVIPDSDSVGSALLKTDISQEASPHVPVGFQQATDLHRPVTSPSLMPDRQRIAQTSMDTELLPTPPTLAPSSLTAAFSSAAVALTAAAAQSANPFIVAAALSMQQNLAASLGIQTNATTAQLPWNESPQALTAMLPYLQQLHAHAQQAALAQQLIAAQQAAAAAVTQQQHQQMANTVPQTPLAAPQQWLSPPPSATASIPDNASSPLLLNGDESYSSLSEISELSPQPRGDVISPFKEPSLLFTDEDLVIDSLIEERRDLSEKESIAVAVLAGMAACQR</sequence>
<dbReference type="GO" id="GO:0005634">
    <property type="term" value="C:nucleus"/>
    <property type="evidence" value="ECO:0007669"/>
    <property type="project" value="UniProtKB-SubCell"/>
</dbReference>
<feature type="compositionally biased region" description="Polar residues" evidence="6">
    <location>
        <begin position="465"/>
        <end position="476"/>
    </location>
</feature>
<evidence type="ECO:0000256" key="1">
    <source>
        <dbReference type="ARBA" id="ARBA00004123"/>
    </source>
</evidence>
<dbReference type="PROSITE" id="PS50071">
    <property type="entry name" value="HOMEOBOX_2"/>
    <property type="match status" value="1"/>
</dbReference>
<dbReference type="GO" id="GO:0003677">
    <property type="term" value="F:DNA binding"/>
    <property type="evidence" value="ECO:0007669"/>
    <property type="project" value="UniProtKB-UniRule"/>
</dbReference>
<dbReference type="GO" id="GO:0006355">
    <property type="term" value="P:regulation of DNA-templated transcription"/>
    <property type="evidence" value="ECO:0007669"/>
    <property type="project" value="InterPro"/>
</dbReference>
<reference evidence="10" key="1">
    <citation type="submission" date="2022-11" db="UniProtKB">
        <authorList>
            <consortium name="WormBaseParasite"/>
        </authorList>
    </citation>
    <scope>IDENTIFICATION</scope>
</reference>